<dbReference type="EMBL" id="OZ037954">
    <property type="protein sequence ID" value="CAL1698766.1"/>
    <property type="molecule type" value="Genomic_DNA"/>
</dbReference>
<evidence type="ECO:0000313" key="3">
    <source>
        <dbReference type="Proteomes" id="UP001497453"/>
    </source>
</evidence>
<protein>
    <submittedName>
        <fullName evidence="2">Uncharacterized protein</fullName>
    </submittedName>
</protein>
<dbReference type="Proteomes" id="UP001497453">
    <property type="component" value="Chromosome 11"/>
</dbReference>
<name>A0ABP1CSW6_9APHY</name>
<proteinExistence type="predicted"/>
<reference evidence="3" key="1">
    <citation type="submission" date="2024-04" db="EMBL/GenBank/DDBJ databases">
        <authorList>
            <person name="Shaw F."/>
            <person name="Minotto A."/>
        </authorList>
    </citation>
    <scope>NUCLEOTIDE SEQUENCE [LARGE SCALE GENOMIC DNA]</scope>
</reference>
<sequence length="96" mass="10147">MPSSLPPPAASRSWSPLTPASRTGGRATTVLSPSRAFPPLSWPGSGIDVHIDAGDITVAIPTESNRLPLFSGLSNFTPSLLTFIRWCLCLVSLNKS</sequence>
<evidence type="ECO:0000256" key="1">
    <source>
        <dbReference type="SAM" id="MobiDB-lite"/>
    </source>
</evidence>
<evidence type="ECO:0000313" key="2">
    <source>
        <dbReference type="EMBL" id="CAL1698766.1"/>
    </source>
</evidence>
<gene>
    <name evidence="2" type="ORF">GFSPODELE1_LOCUS2315</name>
</gene>
<organism evidence="2 3">
    <name type="scientific">Somion occarium</name>
    <dbReference type="NCBI Taxonomy" id="3059160"/>
    <lineage>
        <taxon>Eukaryota</taxon>
        <taxon>Fungi</taxon>
        <taxon>Dikarya</taxon>
        <taxon>Basidiomycota</taxon>
        <taxon>Agaricomycotina</taxon>
        <taxon>Agaricomycetes</taxon>
        <taxon>Polyporales</taxon>
        <taxon>Cerrenaceae</taxon>
        <taxon>Somion</taxon>
    </lineage>
</organism>
<accession>A0ABP1CSW6</accession>
<keyword evidence="3" id="KW-1185">Reference proteome</keyword>
<feature type="region of interest" description="Disordered" evidence="1">
    <location>
        <begin position="1"/>
        <end position="32"/>
    </location>
</feature>